<keyword evidence="1" id="KW-0472">Membrane</keyword>
<dbReference type="RefSeq" id="WP_380737405.1">
    <property type="nucleotide sequence ID" value="NZ_JBHTJP010000032.1"/>
</dbReference>
<keyword evidence="3" id="KW-1185">Reference proteome</keyword>
<keyword evidence="1" id="KW-1133">Transmembrane helix</keyword>
<evidence type="ECO:0000256" key="1">
    <source>
        <dbReference type="SAM" id="Phobius"/>
    </source>
</evidence>
<feature type="transmembrane region" description="Helical" evidence="1">
    <location>
        <begin position="32"/>
        <end position="53"/>
    </location>
</feature>
<feature type="transmembrane region" description="Helical" evidence="1">
    <location>
        <begin position="91"/>
        <end position="111"/>
    </location>
</feature>
<proteinExistence type="predicted"/>
<dbReference type="EMBL" id="JBHTJP010000032">
    <property type="protein sequence ID" value="MFD0976249.1"/>
    <property type="molecule type" value="Genomic_DNA"/>
</dbReference>
<sequence length="124" mass="14695">MKRINLLFWLSFGIFLLNLLLLRLPVQLPAFFSSHLNDLLCMPIVLSICHYIIRKMNPDKNLKINLFSAFSLAALYAVYFEFYLPRITERYTYDVVDIFLYFTGAFIFWLAQQTDAPKKIQQNE</sequence>
<keyword evidence="1" id="KW-0812">Transmembrane</keyword>
<dbReference type="Proteomes" id="UP001597100">
    <property type="component" value="Unassembled WGS sequence"/>
</dbReference>
<gene>
    <name evidence="2" type="ORF">ACFQ1G_05555</name>
</gene>
<feature type="transmembrane region" description="Helical" evidence="1">
    <location>
        <begin position="65"/>
        <end position="85"/>
    </location>
</feature>
<organism evidence="2 3">
    <name type="scientific">Salinimicrobium gaetbulicola</name>
    <dbReference type="NCBI Taxonomy" id="999702"/>
    <lineage>
        <taxon>Bacteria</taxon>
        <taxon>Pseudomonadati</taxon>
        <taxon>Bacteroidota</taxon>
        <taxon>Flavobacteriia</taxon>
        <taxon>Flavobacteriales</taxon>
        <taxon>Flavobacteriaceae</taxon>
        <taxon>Salinimicrobium</taxon>
    </lineage>
</organism>
<reference evidence="3" key="1">
    <citation type="journal article" date="2019" name="Int. J. Syst. Evol. Microbiol.">
        <title>The Global Catalogue of Microorganisms (GCM) 10K type strain sequencing project: providing services to taxonomists for standard genome sequencing and annotation.</title>
        <authorList>
            <consortium name="The Broad Institute Genomics Platform"/>
            <consortium name="The Broad Institute Genome Sequencing Center for Infectious Disease"/>
            <person name="Wu L."/>
            <person name="Ma J."/>
        </authorList>
    </citation>
    <scope>NUCLEOTIDE SEQUENCE [LARGE SCALE GENOMIC DNA]</scope>
    <source>
        <strain evidence="3">CCUG 60898</strain>
    </source>
</reference>
<evidence type="ECO:0000313" key="2">
    <source>
        <dbReference type="EMBL" id="MFD0976249.1"/>
    </source>
</evidence>
<evidence type="ECO:0000313" key="3">
    <source>
        <dbReference type="Proteomes" id="UP001597100"/>
    </source>
</evidence>
<comment type="caution">
    <text evidence="2">The sequence shown here is derived from an EMBL/GenBank/DDBJ whole genome shotgun (WGS) entry which is preliminary data.</text>
</comment>
<name>A0ABW3IDZ4_9FLAO</name>
<evidence type="ECO:0008006" key="4">
    <source>
        <dbReference type="Google" id="ProtNLM"/>
    </source>
</evidence>
<protein>
    <recommendedName>
        <fullName evidence="4">Magnesium citrate secondary transporter</fullName>
    </recommendedName>
</protein>
<accession>A0ABW3IDZ4</accession>
<feature type="transmembrane region" description="Helical" evidence="1">
    <location>
        <begin position="7"/>
        <end position="26"/>
    </location>
</feature>